<evidence type="ECO:0000313" key="2">
    <source>
        <dbReference type="Proteomes" id="UP000054342"/>
    </source>
</evidence>
<gene>
    <name evidence="1" type="ORF">PV05_07228</name>
</gene>
<keyword evidence="2" id="KW-1185">Reference proteome</keyword>
<dbReference type="GeneID" id="25329136"/>
<dbReference type="HOGENOM" id="CLU_1161153_0_0_1"/>
<sequence>MVEPYRHYPRDSHDICLDLMALRIQPSGSVHPPKGLPPWRGLASMSLLPGIDESLPSKQASTESTHRLCLGKLGSNVRPQLILSATGIDIGSFETQILTFLVLIAGLAYGYPKCLDFVNTKLMCHITLEGSDVTSASAVKFIRHKFDKAKGRDLTVRSIRMSEDNDPIPTKDGFADLSKFRWMRQYMPGLGRYRGHWVRLSRSTTDTRFAEAVNYAPPGWTSGHYTECEERHDYAKHGL</sequence>
<protein>
    <submittedName>
        <fullName evidence="1">Uncharacterized protein</fullName>
    </submittedName>
</protein>
<dbReference type="RefSeq" id="XP_013315486.1">
    <property type="nucleotide sequence ID" value="XM_013460032.1"/>
</dbReference>
<accession>A0A0D2CXL0</accession>
<proteinExistence type="predicted"/>
<dbReference type="EMBL" id="KN847320">
    <property type="protein sequence ID" value="KIW54902.1"/>
    <property type="molecule type" value="Genomic_DNA"/>
</dbReference>
<organism evidence="1 2">
    <name type="scientific">Exophiala xenobiotica</name>
    <dbReference type="NCBI Taxonomy" id="348802"/>
    <lineage>
        <taxon>Eukaryota</taxon>
        <taxon>Fungi</taxon>
        <taxon>Dikarya</taxon>
        <taxon>Ascomycota</taxon>
        <taxon>Pezizomycotina</taxon>
        <taxon>Eurotiomycetes</taxon>
        <taxon>Chaetothyriomycetidae</taxon>
        <taxon>Chaetothyriales</taxon>
        <taxon>Herpotrichiellaceae</taxon>
        <taxon>Exophiala</taxon>
    </lineage>
</organism>
<dbReference type="AlphaFoldDB" id="A0A0D2CXL0"/>
<dbReference type="Proteomes" id="UP000054342">
    <property type="component" value="Unassembled WGS sequence"/>
</dbReference>
<name>A0A0D2CXL0_9EURO</name>
<evidence type="ECO:0000313" key="1">
    <source>
        <dbReference type="EMBL" id="KIW54902.1"/>
    </source>
</evidence>
<reference evidence="1 2" key="1">
    <citation type="submission" date="2015-01" db="EMBL/GenBank/DDBJ databases">
        <title>The Genome Sequence of Exophiala xenobiotica CBS118157.</title>
        <authorList>
            <consortium name="The Broad Institute Genomics Platform"/>
            <person name="Cuomo C."/>
            <person name="de Hoog S."/>
            <person name="Gorbushina A."/>
            <person name="Stielow B."/>
            <person name="Teixiera M."/>
            <person name="Abouelleil A."/>
            <person name="Chapman S.B."/>
            <person name="Priest M."/>
            <person name="Young S.K."/>
            <person name="Wortman J."/>
            <person name="Nusbaum C."/>
            <person name="Birren B."/>
        </authorList>
    </citation>
    <scope>NUCLEOTIDE SEQUENCE [LARGE SCALE GENOMIC DNA]</scope>
    <source>
        <strain evidence="1 2">CBS 118157</strain>
    </source>
</reference>